<accession>A0A1G4M738</accession>
<dbReference type="PANTHER" id="PTHR10900">
    <property type="entry name" value="PERIOSTIN-RELATED"/>
    <property type="match status" value="1"/>
</dbReference>
<dbReference type="AlphaFoldDB" id="A0A1G4M738"/>
<name>A0A1G4M738_LACFM</name>
<dbReference type="Gene3D" id="2.30.180.10">
    <property type="entry name" value="FAS1 domain"/>
    <property type="match status" value="2"/>
</dbReference>
<keyword evidence="3" id="KW-0732">Signal</keyword>
<dbReference type="InterPro" id="IPR050904">
    <property type="entry name" value="Adhesion/Biosynth-related"/>
</dbReference>
<dbReference type="Pfam" id="PF02469">
    <property type="entry name" value="Fasciclin"/>
    <property type="match status" value="1"/>
</dbReference>
<dbReference type="PROSITE" id="PS50213">
    <property type="entry name" value="FAS1"/>
    <property type="match status" value="3"/>
</dbReference>
<dbReference type="InterPro" id="IPR036378">
    <property type="entry name" value="FAS1_dom_sf"/>
</dbReference>
<feature type="transmembrane region" description="Helical" evidence="2">
    <location>
        <begin position="764"/>
        <end position="789"/>
    </location>
</feature>
<feature type="signal peptide" evidence="3">
    <location>
        <begin position="1"/>
        <end position="19"/>
    </location>
</feature>
<dbReference type="InterPro" id="IPR000782">
    <property type="entry name" value="FAS1_domain"/>
</dbReference>
<keyword evidence="6" id="KW-1185">Reference proteome</keyword>
<proteinExistence type="predicted"/>
<evidence type="ECO:0000313" key="6">
    <source>
        <dbReference type="Proteomes" id="UP000190831"/>
    </source>
</evidence>
<dbReference type="EMBL" id="LT598487">
    <property type="protein sequence ID" value="SCV99565.1"/>
    <property type="molecule type" value="Genomic_DNA"/>
</dbReference>
<sequence>MKFLLKALLFLLGLQLTISTLVQSGGDDDFPFTTVVDLLSHNVEFSTFLRVLQREGHIPLLNNLDNFTLLAPVNWAFTSEMVDNERLNLDNYILYDMVLDTEESLVGLHVLEGNHRFPMLLNRSSRLSDTTINGISIIEPNLRPNSQNATVHGLAALIDDVPTLEQLIMANDKNLRNFRGLFNSTRHLYPTLDEFFINKTLSLPEDSNFEESFNEIELEYLIGQPEDQSRACNPLSLHEKYSEWLRDKLFLMQKFIVRGVWGGSFSAMDLMNLNDDILHFSSKEMGSIVQVNGSSSFETNLIYEHGIVHTFRDFNFLRNGLHFNAEKYLIGLKSQDFIKEIYFRNLQHLINGEELSNLTIFVPRGSTNEVPGFSKSGLLYHFSESHIKFDDFPEHVSKSFSRFYDSMFCSSNKRLGGRCQRLKITKLHTNDQETFMINDKYLLKQQTPYEIGNTLIYMVDDALDLPGNLLSSINPFLHCSKSLKFLQDLNLLDLKPNNKGYTILLPCFDSWEYLGLDLEYLERNITALNLLMKNYILNGLIYSDMMDETLNTTTLEGDNITAVVHSPGSTSAEVELDLSTVTENITLNKGLDIIFDQGVIHPLNEVFFPEVLNITLRNLVDTTGNFDFLLFLESFESFAKILNENGPYSFLVPTPRSLLMEDINLNSSKLEDFLKLHIIPNNSTGAILECGENISTMFGEALTCRASSPTTYLLRLRDGLDKEVRILKKGCSSSNNKSCVFVIDRPFSLDWLNQERYRITLPGVAFAIGIVLGAVCIIALLMCASVVCIGRHKMRKAHDDEIDGDGERTPMNNPPQNNSSYSSIARQPHLAKAARELGISQTATGGQNFENSYSTNSSTNPILVSQT</sequence>
<keyword evidence="2" id="KW-0812">Transmembrane</keyword>
<evidence type="ECO:0000313" key="5">
    <source>
        <dbReference type="EMBL" id="SCV99565.1"/>
    </source>
</evidence>
<keyword evidence="2" id="KW-1133">Transmembrane helix</keyword>
<dbReference type="Proteomes" id="UP000190831">
    <property type="component" value="Chromosome A"/>
</dbReference>
<feature type="region of interest" description="Disordered" evidence="1">
    <location>
        <begin position="800"/>
        <end position="831"/>
    </location>
</feature>
<feature type="domain" description="FAS1" evidence="4">
    <location>
        <begin position="32"/>
        <end position="175"/>
    </location>
</feature>
<protein>
    <submittedName>
        <fullName evidence="5">LAFE_0A05974g1_1</fullName>
    </submittedName>
</protein>
<keyword evidence="2" id="KW-0472">Membrane</keyword>
<reference evidence="5 6" key="1">
    <citation type="submission" date="2016-03" db="EMBL/GenBank/DDBJ databases">
        <authorList>
            <person name="Devillers H."/>
        </authorList>
    </citation>
    <scope>NUCLEOTIDE SEQUENCE [LARGE SCALE GENOMIC DNA]</scope>
    <source>
        <strain evidence="5">CBS 6772</strain>
    </source>
</reference>
<evidence type="ECO:0000256" key="1">
    <source>
        <dbReference type="SAM" id="MobiDB-lite"/>
    </source>
</evidence>
<evidence type="ECO:0000256" key="3">
    <source>
        <dbReference type="SAM" id="SignalP"/>
    </source>
</evidence>
<gene>
    <name evidence="5" type="ORF">LAFE_0A05974G</name>
</gene>
<evidence type="ECO:0000259" key="4">
    <source>
        <dbReference type="PROSITE" id="PS50213"/>
    </source>
</evidence>
<dbReference type="SUPFAM" id="SSF82153">
    <property type="entry name" value="FAS1 domain"/>
    <property type="match status" value="3"/>
</dbReference>
<dbReference type="OrthoDB" id="286301at2759"/>
<dbReference type="OMA" id="FCSSNKR"/>
<feature type="compositionally biased region" description="Low complexity" evidence="1">
    <location>
        <begin position="810"/>
        <end position="823"/>
    </location>
</feature>
<feature type="domain" description="FAS1" evidence="4">
    <location>
        <begin position="613"/>
        <end position="747"/>
    </location>
</feature>
<feature type="domain" description="FAS1" evidence="4">
    <location>
        <begin position="466"/>
        <end position="607"/>
    </location>
</feature>
<evidence type="ECO:0000256" key="2">
    <source>
        <dbReference type="SAM" id="Phobius"/>
    </source>
</evidence>
<dbReference type="STRING" id="4955.A0A1G4M738"/>
<organism evidence="5 6">
    <name type="scientific">Lachancea fermentati</name>
    <name type="common">Zygosaccharomyces fermentati</name>
    <dbReference type="NCBI Taxonomy" id="4955"/>
    <lineage>
        <taxon>Eukaryota</taxon>
        <taxon>Fungi</taxon>
        <taxon>Dikarya</taxon>
        <taxon>Ascomycota</taxon>
        <taxon>Saccharomycotina</taxon>
        <taxon>Saccharomycetes</taxon>
        <taxon>Saccharomycetales</taxon>
        <taxon>Saccharomycetaceae</taxon>
        <taxon>Lachancea</taxon>
    </lineage>
</organism>
<dbReference type="PANTHER" id="PTHR10900:SF125">
    <property type="entry name" value="FAS1 DOMAIN-CONTAINING PROTEIN YLR001C"/>
    <property type="match status" value="1"/>
</dbReference>
<feature type="region of interest" description="Disordered" evidence="1">
    <location>
        <begin position="844"/>
        <end position="867"/>
    </location>
</feature>
<feature type="chain" id="PRO_5009237248" evidence="3">
    <location>
        <begin position="20"/>
        <end position="867"/>
    </location>
</feature>